<name>A0AAP0JAD2_9MAGN</name>
<dbReference type="EMBL" id="JBBNAE010000004">
    <property type="protein sequence ID" value="KAK9130378.1"/>
    <property type="molecule type" value="Genomic_DNA"/>
</dbReference>
<accession>A0AAP0JAD2</accession>
<dbReference type="Proteomes" id="UP001417504">
    <property type="component" value="Unassembled WGS sequence"/>
</dbReference>
<dbReference type="AlphaFoldDB" id="A0AAP0JAD2"/>
<evidence type="ECO:0000313" key="1">
    <source>
        <dbReference type="EMBL" id="KAK9130378.1"/>
    </source>
</evidence>
<sequence>MSLPRTIVHPAIRMVESAPLKILMKISQFSHTSVRFLEKGSVISRMLSITLHAHMRCKIVQKLLLT</sequence>
<gene>
    <name evidence="1" type="ORF">Sjap_010865</name>
</gene>
<reference evidence="1 2" key="1">
    <citation type="submission" date="2024-01" db="EMBL/GenBank/DDBJ databases">
        <title>Genome assemblies of Stephania.</title>
        <authorList>
            <person name="Yang L."/>
        </authorList>
    </citation>
    <scope>NUCLEOTIDE SEQUENCE [LARGE SCALE GENOMIC DNA]</scope>
    <source>
        <strain evidence="1">QJT</strain>
        <tissue evidence="1">Leaf</tissue>
    </source>
</reference>
<keyword evidence="2" id="KW-1185">Reference proteome</keyword>
<organism evidence="1 2">
    <name type="scientific">Stephania japonica</name>
    <dbReference type="NCBI Taxonomy" id="461633"/>
    <lineage>
        <taxon>Eukaryota</taxon>
        <taxon>Viridiplantae</taxon>
        <taxon>Streptophyta</taxon>
        <taxon>Embryophyta</taxon>
        <taxon>Tracheophyta</taxon>
        <taxon>Spermatophyta</taxon>
        <taxon>Magnoliopsida</taxon>
        <taxon>Ranunculales</taxon>
        <taxon>Menispermaceae</taxon>
        <taxon>Menispermoideae</taxon>
        <taxon>Cissampelideae</taxon>
        <taxon>Stephania</taxon>
    </lineage>
</organism>
<comment type="caution">
    <text evidence="1">The sequence shown here is derived from an EMBL/GenBank/DDBJ whole genome shotgun (WGS) entry which is preliminary data.</text>
</comment>
<evidence type="ECO:0000313" key="2">
    <source>
        <dbReference type="Proteomes" id="UP001417504"/>
    </source>
</evidence>
<proteinExistence type="predicted"/>
<protein>
    <submittedName>
        <fullName evidence="1">Uncharacterized protein</fullName>
    </submittedName>
</protein>